<evidence type="ECO:0000313" key="4">
    <source>
        <dbReference type="EMBL" id="KAB2395353.1"/>
    </source>
</evidence>
<proteinExistence type="inferred from homology"/>
<dbReference type="InterPro" id="IPR000873">
    <property type="entry name" value="AMP-dep_synth/lig_dom"/>
</dbReference>
<dbReference type="EMBL" id="WBPP01000017">
    <property type="protein sequence ID" value="KAB2395353.1"/>
    <property type="molecule type" value="Genomic_DNA"/>
</dbReference>
<evidence type="ECO:0000259" key="3">
    <source>
        <dbReference type="Pfam" id="PF00501"/>
    </source>
</evidence>
<organism evidence="4 5">
    <name type="scientific">Bacillus cereus</name>
    <dbReference type="NCBI Taxonomy" id="1396"/>
    <lineage>
        <taxon>Bacteria</taxon>
        <taxon>Bacillati</taxon>
        <taxon>Bacillota</taxon>
        <taxon>Bacilli</taxon>
        <taxon>Bacillales</taxon>
        <taxon>Bacillaceae</taxon>
        <taxon>Bacillus</taxon>
        <taxon>Bacillus cereus group</taxon>
    </lineage>
</organism>
<evidence type="ECO:0000313" key="5">
    <source>
        <dbReference type="Proteomes" id="UP000475765"/>
    </source>
</evidence>
<comment type="similarity">
    <text evidence="1">Belongs to the ATP-dependent AMP-binding enzyme family.</text>
</comment>
<keyword evidence="2 4" id="KW-0436">Ligase</keyword>
<dbReference type="Gene3D" id="3.40.50.12780">
    <property type="entry name" value="N-terminal domain of ligase-like"/>
    <property type="match status" value="1"/>
</dbReference>
<dbReference type="PROSITE" id="PS00455">
    <property type="entry name" value="AMP_BINDING"/>
    <property type="match status" value="1"/>
</dbReference>
<name>A0A9W7QHG7_BACCE</name>
<reference evidence="4 5" key="1">
    <citation type="submission" date="2019-10" db="EMBL/GenBank/DDBJ databases">
        <title>Bacillus from the desert of Cuatro Cinegas, Coahuila.</title>
        <authorList>
            <person name="Olmedo-Alvarez G."/>
            <person name="Saldana S."/>
            <person name="Barcelo D."/>
        </authorList>
    </citation>
    <scope>NUCLEOTIDE SEQUENCE [LARGE SCALE GENOMIC DNA]</scope>
    <source>
        <strain evidence="4 5">CH417_13T</strain>
    </source>
</reference>
<evidence type="ECO:0000256" key="1">
    <source>
        <dbReference type="ARBA" id="ARBA00006432"/>
    </source>
</evidence>
<dbReference type="InterPro" id="IPR042099">
    <property type="entry name" value="ANL_N_sf"/>
</dbReference>
<sequence>MNWTTSTLDSAILDKKKRYVLSMNPELGCGNFLHIANDINKNNDIQIIFTDLPITLFKDKKYESFSIKELKNICDSYSTWYLSQGVQKGDAIGVYFKEGINYLIHYIAINSIGAIPVLTNGNMDIDTASNHFKFIKTKGIITDLDKQEGLRKNFHKSDLLFLESFENIEEMPINLPDVYPFMHDYNDPVMITHSSGTTGTPKPVLLQHGKWFHGIRDLLRLELAEGANRYLLALPSSHNAAIAYSINAILNGAELLITASTEGHKVAEAIHNFRPSSVAAFPSTYVQITELDGEDYDFSSVTTWINSGDAAHEIHIRKLVEHGYHYRGKQKVKGSQFVDGLGSSEMGHSTFRIIHTSYTNNFDRCVGFPQEWAEAVILDENGQELPDNKVGFLGIKSPSVTSGYWNNSNLTYKSRLSGYWLTGDYAYRNRLGCFYHVDRISDVIKTTEGYCYSLQTEEYIMKNNPEFLDCIVIGVKDHQSNEKYETPIALLIPKVNDIEFDIGKLLVKINKEQATLERPQISKIFIVKKEEIPIGVTGKVIKRTLRKRYNELLEKKEK</sequence>
<comment type="caution">
    <text evidence="4">The sequence shown here is derived from an EMBL/GenBank/DDBJ whole genome shotgun (WGS) entry which is preliminary data.</text>
</comment>
<dbReference type="CDD" id="cd04433">
    <property type="entry name" value="AFD_class_I"/>
    <property type="match status" value="1"/>
</dbReference>
<dbReference type="InterPro" id="IPR020845">
    <property type="entry name" value="AMP-binding_CS"/>
</dbReference>
<gene>
    <name evidence="4" type="ORF">F8172_14865</name>
</gene>
<evidence type="ECO:0000256" key="2">
    <source>
        <dbReference type="ARBA" id="ARBA00022598"/>
    </source>
</evidence>
<dbReference type="PANTHER" id="PTHR24096">
    <property type="entry name" value="LONG-CHAIN-FATTY-ACID--COA LIGASE"/>
    <property type="match status" value="1"/>
</dbReference>
<dbReference type="Pfam" id="PF00501">
    <property type="entry name" value="AMP-binding"/>
    <property type="match status" value="1"/>
</dbReference>
<dbReference type="Proteomes" id="UP000475765">
    <property type="component" value="Unassembled WGS sequence"/>
</dbReference>
<protein>
    <submittedName>
        <fullName evidence="4">Acyl--CoA ligase</fullName>
    </submittedName>
</protein>
<accession>A0A9W7QHG7</accession>
<feature type="domain" description="AMP-dependent synthetase/ligase" evidence="3">
    <location>
        <begin position="60"/>
        <end position="405"/>
    </location>
</feature>
<dbReference type="GO" id="GO:0016405">
    <property type="term" value="F:CoA-ligase activity"/>
    <property type="evidence" value="ECO:0007669"/>
    <property type="project" value="TreeGrafter"/>
</dbReference>
<dbReference type="RefSeq" id="WP_151521942.1">
    <property type="nucleotide sequence ID" value="NZ_WBPL01000015.1"/>
</dbReference>
<dbReference type="PANTHER" id="PTHR24096:SF149">
    <property type="entry name" value="AMP-BINDING DOMAIN-CONTAINING PROTEIN-RELATED"/>
    <property type="match status" value="1"/>
</dbReference>
<dbReference type="AlphaFoldDB" id="A0A9W7QHG7"/>
<dbReference type="SUPFAM" id="SSF56801">
    <property type="entry name" value="Acetyl-CoA synthetase-like"/>
    <property type="match status" value="1"/>
</dbReference>